<dbReference type="PANTHER" id="PTHR43798">
    <property type="entry name" value="MONOACYLGLYCEROL LIPASE"/>
    <property type="match status" value="1"/>
</dbReference>
<organism evidence="2 3">
    <name type="scientific">Reyranella soli</name>
    <dbReference type="NCBI Taxonomy" id="1230389"/>
    <lineage>
        <taxon>Bacteria</taxon>
        <taxon>Pseudomonadati</taxon>
        <taxon>Pseudomonadota</taxon>
        <taxon>Alphaproteobacteria</taxon>
        <taxon>Hyphomicrobiales</taxon>
        <taxon>Reyranellaceae</taxon>
        <taxon>Reyranella</taxon>
    </lineage>
</organism>
<dbReference type="GO" id="GO:0016787">
    <property type="term" value="F:hydrolase activity"/>
    <property type="evidence" value="ECO:0007669"/>
    <property type="project" value="UniProtKB-KW"/>
</dbReference>
<name>A0A512NPW0_9HYPH</name>
<keyword evidence="2" id="KW-0378">Hydrolase</keyword>
<sequence length="279" mass="31311">MQCETEKATINYEEHGEGRPILLLHGWTMDRRVEIFDYEKIFATRPGWRRIYPDLPGMGRSVAKDSLKSQDDVLDALLAFVDQVLPARFVLAGTSLGAYLARAVAARRRSRIAGLLLRVPCIFAEDARRALPPFQALVADDAFMASLDADDRTNLGDLLIQTPAYAESLKHKRDAVVQPAIQATAPIANEMRADPKRYGFSFDLVEVEKTFEEPTLIIAGRRDTTVGYRDAWSILDSYPRATFVALDRADHGWPMETPNLLPALIDDWLARIALAERRA</sequence>
<proteinExistence type="predicted"/>
<dbReference type="AlphaFoldDB" id="A0A512NPW0"/>
<dbReference type="Gene3D" id="3.40.50.1820">
    <property type="entry name" value="alpha/beta hydrolase"/>
    <property type="match status" value="1"/>
</dbReference>
<comment type="caution">
    <text evidence="2">The sequence shown here is derived from an EMBL/GenBank/DDBJ whole genome shotgun (WGS) entry which is preliminary data.</text>
</comment>
<dbReference type="InterPro" id="IPR050266">
    <property type="entry name" value="AB_hydrolase_sf"/>
</dbReference>
<gene>
    <name evidence="2" type="ORF">RSO01_81500</name>
</gene>
<reference evidence="2 3" key="1">
    <citation type="submission" date="2019-07" db="EMBL/GenBank/DDBJ databases">
        <title>Whole genome shotgun sequence of Reyranella soli NBRC 108950.</title>
        <authorList>
            <person name="Hosoyama A."/>
            <person name="Uohara A."/>
            <person name="Ohji S."/>
            <person name="Ichikawa N."/>
        </authorList>
    </citation>
    <scope>NUCLEOTIDE SEQUENCE [LARGE SCALE GENOMIC DNA]</scope>
    <source>
        <strain evidence="2 3">NBRC 108950</strain>
    </source>
</reference>
<dbReference type="EMBL" id="BKAJ01000194">
    <property type="protein sequence ID" value="GEP60984.1"/>
    <property type="molecule type" value="Genomic_DNA"/>
</dbReference>
<evidence type="ECO:0000313" key="2">
    <source>
        <dbReference type="EMBL" id="GEP60984.1"/>
    </source>
</evidence>
<dbReference type="InterPro" id="IPR000073">
    <property type="entry name" value="AB_hydrolase_1"/>
</dbReference>
<dbReference type="Pfam" id="PF12697">
    <property type="entry name" value="Abhydrolase_6"/>
    <property type="match status" value="1"/>
</dbReference>
<dbReference type="Proteomes" id="UP000321058">
    <property type="component" value="Unassembled WGS sequence"/>
</dbReference>
<dbReference type="PRINTS" id="PR00111">
    <property type="entry name" value="ABHYDROLASE"/>
</dbReference>
<evidence type="ECO:0000259" key="1">
    <source>
        <dbReference type="Pfam" id="PF12697"/>
    </source>
</evidence>
<feature type="domain" description="AB hydrolase-1" evidence="1">
    <location>
        <begin position="21"/>
        <end position="258"/>
    </location>
</feature>
<dbReference type="InterPro" id="IPR029058">
    <property type="entry name" value="AB_hydrolase_fold"/>
</dbReference>
<dbReference type="RefSeq" id="WP_147156314.1">
    <property type="nucleotide sequence ID" value="NZ_BKAJ01000194.1"/>
</dbReference>
<dbReference type="PANTHER" id="PTHR43798:SF6">
    <property type="entry name" value="HYDROLASE, PUTATIVE (AFU_ORTHOLOGUE AFUA_4G13070)-RELATED"/>
    <property type="match status" value="1"/>
</dbReference>
<protein>
    <submittedName>
        <fullName evidence="2">2-hydroxy-6-oxo-6-phenylhexa-2,4-dienoate hydrolase</fullName>
    </submittedName>
</protein>
<keyword evidence="3" id="KW-1185">Reference proteome</keyword>
<dbReference type="SUPFAM" id="SSF53474">
    <property type="entry name" value="alpha/beta-Hydrolases"/>
    <property type="match status" value="1"/>
</dbReference>
<evidence type="ECO:0000313" key="3">
    <source>
        <dbReference type="Proteomes" id="UP000321058"/>
    </source>
</evidence>
<accession>A0A512NPW0</accession>
<dbReference type="OrthoDB" id="9799612at2"/>